<dbReference type="InterPro" id="IPR009057">
    <property type="entry name" value="Homeodomain-like_sf"/>
</dbReference>
<organism evidence="1">
    <name type="scientific">uncultured Rubrobacteraceae bacterium</name>
    <dbReference type="NCBI Taxonomy" id="349277"/>
    <lineage>
        <taxon>Bacteria</taxon>
        <taxon>Bacillati</taxon>
        <taxon>Actinomycetota</taxon>
        <taxon>Rubrobacteria</taxon>
        <taxon>Rubrobacterales</taxon>
        <taxon>Rubrobacteraceae</taxon>
        <taxon>environmental samples</taxon>
    </lineage>
</organism>
<dbReference type="InterPro" id="IPR036388">
    <property type="entry name" value="WH-like_DNA-bd_sf"/>
</dbReference>
<evidence type="ECO:0008006" key="2">
    <source>
        <dbReference type="Google" id="ProtNLM"/>
    </source>
</evidence>
<dbReference type="AlphaFoldDB" id="A0A6J4QLZ2"/>
<accession>A0A6J4QLZ2</accession>
<protein>
    <recommendedName>
        <fullName evidence="2">DUF433 domain-containing protein</fullName>
    </recommendedName>
</protein>
<reference evidence="1" key="1">
    <citation type="submission" date="2020-02" db="EMBL/GenBank/DDBJ databases">
        <authorList>
            <person name="Meier V. D."/>
        </authorList>
    </citation>
    <scope>NUCLEOTIDE SEQUENCE</scope>
    <source>
        <strain evidence="1">AVDCRST_MAG58</strain>
    </source>
</reference>
<dbReference type="PANTHER" id="PTHR34849:SF3">
    <property type="entry name" value="SSR2962 PROTEIN"/>
    <property type="match status" value="1"/>
</dbReference>
<dbReference type="PANTHER" id="PTHR34849">
    <property type="entry name" value="SSL5025 PROTEIN"/>
    <property type="match status" value="1"/>
</dbReference>
<proteinExistence type="predicted"/>
<sequence length="82" mass="9484">MERNELLKRISIDPNVCFGKPCIRGHRIWVSLILDLLASGMRVEQILEQYPQLSREDILACLAYGAEMSRERFVEVPLERPA</sequence>
<evidence type="ECO:0000313" key="1">
    <source>
        <dbReference type="EMBL" id="CAA9448757.1"/>
    </source>
</evidence>
<dbReference type="InterPro" id="IPR007367">
    <property type="entry name" value="DUF433"/>
</dbReference>
<dbReference type="SUPFAM" id="SSF46689">
    <property type="entry name" value="Homeodomain-like"/>
    <property type="match status" value="1"/>
</dbReference>
<name>A0A6J4QLZ2_9ACTN</name>
<dbReference type="Pfam" id="PF04255">
    <property type="entry name" value="DUF433"/>
    <property type="match status" value="1"/>
</dbReference>
<gene>
    <name evidence="1" type="ORF">AVDCRST_MAG58-701</name>
</gene>
<dbReference type="Gene3D" id="1.10.10.10">
    <property type="entry name" value="Winged helix-like DNA-binding domain superfamily/Winged helix DNA-binding domain"/>
    <property type="match status" value="1"/>
</dbReference>
<dbReference type="EMBL" id="CADCVF010000016">
    <property type="protein sequence ID" value="CAA9448757.1"/>
    <property type="molecule type" value="Genomic_DNA"/>
</dbReference>